<dbReference type="AlphaFoldDB" id="A0A1H9RUK9"/>
<evidence type="ECO:0000256" key="1">
    <source>
        <dbReference type="ARBA" id="ARBA00004651"/>
    </source>
</evidence>
<dbReference type="PANTHER" id="PTHR23517:SF13">
    <property type="entry name" value="MAJOR FACILITATOR SUPERFAMILY MFS_1"/>
    <property type="match status" value="1"/>
</dbReference>
<dbReference type="PROSITE" id="PS00216">
    <property type="entry name" value="SUGAR_TRANSPORT_1"/>
    <property type="match status" value="1"/>
</dbReference>
<evidence type="ECO:0000313" key="9">
    <source>
        <dbReference type="EMBL" id="SER76238.1"/>
    </source>
</evidence>
<dbReference type="STRING" id="1464123.SAMN05444126_10598"/>
<accession>A0A1H9RUK9</accession>
<dbReference type="InterPro" id="IPR036259">
    <property type="entry name" value="MFS_trans_sf"/>
</dbReference>
<feature type="transmembrane region" description="Helical" evidence="7">
    <location>
        <begin position="126"/>
        <end position="149"/>
    </location>
</feature>
<dbReference type="Proteomes" id="UP000199318">
    <property type="component" value="Unassembled WGS sequence"/>
</dbReference>
<comment type="caution">
    <text evidence="9">The sequence shown here is derived from an EMBL/GenBank/DDBJ whole genome shotgun (WGS) entry which is preliminary data.</text>
</comment>
<evidence type="ECO:0000256" key="3">
    <source>
        <dbReference type="ARBA" id="ARBA00022475"/>
    </source>
</evidence>
<feature type="domain" description="Major facilitator superfamily (MFS) profile" evidence="8">
    <location>
        <begin position="1"/>
        <end position="376"/>
    </location>
</feature>
<keyword evidence="5 7" id="KW-1133">Transmembrane helix</keyword>
<feature type="transmembrane region" description="Helical" evidence="7">
    <location>
        <begin position="67"/>
        <end position="86"/>
    </location>
</feature>
<keyword evidence="3" id="KW-1003">Cell membrane</keyword>
<dbReference type="RefSeq" id="WP_093072256.1">
    <property type="nucleotide sequence ID" value="NZ_FOGV01000005.1"/>
</dbReference>
<keyword evidence="10" id="KW-1185">Reference proteome</keyword>
<gene>
    <name evidence="9" type="ORF">SAMN05444126_10598</name>
</gene>
<reference evidence="10" key="1">
    <citation type="submission" date="2016-10" db="EMBL/GenBank/DDBJ databases">
        <authorList>
            <person name="de Groot N.N."/>
        </authorList>
    </citation>
    <scope>NUCLEOTIDE SEQUENCE [LARGE SCALE GENOMIC DNA]</scope>
    <source>
        <strain evidence="10">10nlg</strain>
    </source>
</reference>
<dbReference type="PROSITE" id="PS50850">
    <property type="entry name" value="MFS"/>
    <property type="match status" value="1"/>
</dbReference>
<dbReference type="Pfam" id="PF07690">
    <property type="entry name" value="MFS_1"/>
    <property type="match status" value="1"/>
</dbReference>
<dbReference type="InterPro" id="IPR050171">
    <property type="entry name" value="MFS_Transporters"/>
</dbReference>
<dbReference type="SUPFAM" id="SSF103473">
    <property type="entry name" value="MFS general substrate transporter"/>
    <property type="match status" value="1"/>
</dbReference>
<feature type="transmembrane region" description="Helical" evidence="7">
    <location>
        <begin position="288"/>
        <end position="306"/>
    </location>
</feature>
<feature type="transmembrane region" description="Helical" evidence="7">
    <location>
        <begin position="353"/>
        <end position="372"/>
    </location>
</feature>
<comment type="subcellular location">
    <subcellularLocation>
        <location evidence="1">Cell membrane</location>
        <topology evidence="1">Multi-pass membrane protein</topology>
    </subcellularLocation>
</comment>
<name>A0A1H9RUK9_9BACI</name>
<feature type="transmembrane region" description="Helical" evidence="7">
    <location>
        <begin position="5"/>
        <end position="23"/>
    </location>
</feature>
<keyword evidence="6 7" id="KW-0472">Membrane</keyword>
<dbReference type="InterPro" id="IPR005829">
    <property type="entry name" value="Sugar_transporter_CS"/>
</dbReference>
<evidence type="ECO:0000259" key="8">
    <source>
        <dbReference type="PROSITE" id="PS50850"/>
    </source>
</evidence>
<dbReference type="PANTHER" id="PTHR23517">
    <property type="entry name" value="RESISTANCE PROTEIN MDTM, PUTATIVE-RELATED-RELATED"/>
    <property type="match status" value="1"/>
</dbReference>
<feature type="transmembrane region" description="Helical" evidence="7">
    <location>
        <begin position="265"/>
        <end position="282"/>
    </location>
</feature>
<evidence type="ECO:0000256" key="7">
    <source>
        <dbReference type="SAM" id="Phobius"/>
    </source>
</evidence>
<keyword evidence="2" id="KW-0813">Transport</keyword>
<dbReference type="InterPro" id="IPR020846">
    <property type="entry name" value="MFS_dom"/>
</dbReference>
<dbReference type="GO" id="GO:0022857">
    <property type="term" value="F:transmembrane transporter activity"/>
    <property type="evidence" value="ECO:0007669"/>
    <property type="project" value="InterPro"/>
</dbReference>
<evidence type="ECO:0000256" key="6">
    <source>
        <dbReference type="ARBA" id="ARBA00023136"/>
    </source>
</evidence>
<proteinExistence type="predicted"/>
<dbReference type="EMBL" id="FOGV01000005">
    <property type="protein sequence ID" value="SER76238.1"/>
    <property type="molecule type" value="Genomic_DNA"/>
</dbReference>
<dbReference type="CDD" id="cd17325">
    <property type="entry name" value="MFS_MdtG_SLC18_like"/>
    <property type="match status" value="1"/>
</dbReference>
<dbReference type="Gene3D" id="1.20.1250.20">
    <property type="entry name" value="MFS general substrate transporter like domains"/>
    <property type="match status" value="1"/>
</dbReference>
<evidence type="ECO:0000256" key="2">
    <source>
        <dbReference type="ARBA" id="ARBA00022448"/>
    </source>
</evidence>
<feature type="transmembrane region" description="Helical" evidence="7">
    <location>
        <begin position="200"/>
        <end position="222"/>
    </location>
</feature>
<feature type="transmembrane region" description="Helical" evidence="7">
    <location>
        <begin position="327"/>
        <end position="347"/>
    </location>
</feature>
<feature type="transmembrane region" description="Helical" evidence="7">
    <location>
        <begin position="155"/>
        <end position="175"/>
    </location>
</feature>
<dbReference type="InterPro" id="IPR011701">
    <property type="entry name" value="MFS"/>
</dbReference>
<feature type="transmembrane region" description="Helical" evidence="7">
    <location>
        <begin position="35"/>
        <end position="55"/>
    </location>
</feature>
<protein>
    <submittedName>
        <fullName evidence="9">Predicted arabinose efflux permease, MFS family</fullName>
    </submittedName>
</protein>
<keyword evidence="4 7" id="KW-0812">Transmembrane</keyword>
<dbReference type="OrthoDB" id="9793283at2"/>
<evidence type="ECO:0000313" key="10">
    <source>
        <dbReference type="Proteomes" id="UP000199318"/>
    </source>
</evidence>
<feature type="transmembrane region" description="Helical" evidence="7">
    <location>
        <begin position="92"/>
        <end position="114"/>
    </location>
</feature>
<dbReference type="GO" id="GO:0005886">
    <property type="term" value="C:plasma membrane"/>
    <property type="evidence" value="ECO:0007669"/>
    <property type="project" value="UniProtKB-SubCell"/>
</dbReference>
<feature type="transmembrane region" description="Helical" evidence="7">
    <location>
        <begin position="234"/>
        <end position="253"/>
    </location>
</feature>
<evidence type="ECO:0000256" key="5">
    <source>
        <dbReference type="ARBA" id="ARBA00022989"/>
    </source>
</evidence>
<organism evidence="9 10">
    <name type="scientific">Salisediminibacterium halotolerans</name>
    <dbReference type="NCBI Taxonomy" id="517425"/>
    <lineage>
        <taxon>Bacteria</taxon>
        <taxon>Bacillati</taxon>
        <taxon>Bacillota</taxon>
        <taxon>Bacilli</taxon>
        <taxon>Bacillales</taxon>
        <taxon>Bacillaceae</taxon>
        <taxon>Salisediminibacterium</taxon>
    </lineage>
</organism>
<evidence type="ECO:0000256" key="4">
    <source>
        <dbReference type="ARBA" id="ARBA00022692"/>
    </source>
</evidence>
<sequence length="387" mass="41382">MTTILYVLILVAFMDTFIQLPIITPYAQELGASNVLTGSIIAVYSLANMAGNVFGGYWIDRFGRKKMLLTAMTAAAAVLLLYPLAASGEQLFSIRFLHGLAGGILIPAAFAYVGDKTVPENRGRKMAYTGAAIGIAAIIGPALGGGIAASAETEYVFILTAVLFAVTAFFASRYLHESFSPPERGKVSLQDFGPVLKEPAIFKAALTAFALMVSNGTLAFALPLKIEGAGYSSAFTGGLLSVYGVVALIVFLTPLNRVFDRIHPVPLMIAGMTMIGTSMTMLSYFQLLIVIILAMVVYGSGFAFVFPSMNRMVADASSAVDRGKAYGIFYSAFSLGVVSGSFLSGAVTEWFGLPFLFAAVMILAFAFLLFSFHHRTDGWRRNSIIRS</sequence>